<name>A0A3P1SGZ8_9ACTO</name>
<evidence type="ECO:0000259" key="1">
    <source>
        <dbReference type="PROSITE" id="PS50967"/>
    </source>
</evidence>
<dbReference type="OrthoDB" id="144122at2"/>
<dbReference type="SMART" id="SM00341">
    <property type="entry name" value="HRDC"/>
    <property type="match status" value="1"/>
</dbReference>
<protein>
    <submittedName>
        <fullName evidence="2">Ribonuclease D</fullName>
    </submittedName>
</protein>
<dbReference type="Gene3D" id="3.30.420.10">
    <property type="entry name" value="Ribonuclease H-like superfamily/Ribonuclease H"/>
    <property type="match status" value="1"/>
</dbReference>
<dbReference type="Pfam" id="PF18305">
    <property type="entry name" value="DNA_pol_A_exoN"/>
    <property type="match status" value="1"/>
</dbReference>
<dbReference type="GO" id="GO:0006139">
    <property type="term" value="P:nucleobase-containing compound metabolic process"/>
    <property type="evidence" value="ECO:0007669"/>
    <property type="project" value="InterPro"/>
</dbReference>
<dbReference type="InterPro" id="IPR041605">
    <property type="entry name" value="Exo_C"/>
</dbReference>
<comment type="caution">
    <text evidence="2">The sequence shown here is derived from an EMBL/GenBank/DDBJ whole genome shotgun (WGS) entry which is preliminary data.</text>
</comment>
<dbReference type="PROSITE" id="PS50967">
    <property type="entry name" value="HRDC"/>
    <property type="match status" value="1"/>
</dbReference>
<dbReference type="Pfam" id="PF00570">
    <property type="entry name" value="HRDC"/>
    <property type="match status" value="1"/>
</dbReference>
<dbReference type="InterPro" id="IPR010997">
    <property type="entry name" value="HRDC-like_sf"/>
</dbReference>
<feature type="domain" description="HRDC" evidence="1">
    <location>
        <begin position="232"/>
        <end position="312"/>
    </location>
</feature>
<dbReference type="PANTHER" id="PTHR47649">
    <property type="entry name" value="RIBONUCLEASE D"/>
    <property type="match status" value="1"/>
</dbReference>
<dbReference type="AlphaFoldDB" id="A0A3P1SGZ8"/>
<dbReference type="SUPFAM" id="SSF53098">
    <property type="entry name" value="Ribonuclease H-like"/>
    <property type="match status" value="1"/>
</dbReference>
<dbReference type="SMART" id="SM00474">
    <property type="entry name" value="35EXOc"/>
    <property type="match status" value="1"/>
</dbReference>
<accession>A0A3P1SGZ8</accession>
<evidence type="ECO:0000313" key="3">
    <source>
        <dbReference type="Proteomes" id="UP000280444"/>
    </source>
</evidence>
<dbReference type="PANTHER" id="PTHR47649:SF1">
    <property type="entry name" value="RIBONUCLEASE D"/>
    <property type="match status" value="1"/>
</dbReference>
<dbReference type="EMBL" id="RQZF01000001">
    <property type="protein sequence ID" value="RRC96286.1"/>
    <property type="molecule type" value="Genomic_DNA"/>
</dbReference>
<evidence type="ECO:0000313" key="2">
    <source>
        <dbReference type="EMBL" id="RRC96286.1"/>
    </source>
</evidence>
<dbReference type="GO" id="GO:0008408">
    <property type="term" value="F:3'-5' exonuclease activity"/>
    <property type="evidence" value="ECO:0007669"/>
    <property type="project" value="InterPro"/>
</dbReference>
<dbReference type="Gene3D" id="1.10.150.80">
    <property type="entry name" value="HRDC domain"/>
    <property type="match status" value="2"/>
</dbReference>
<dbReference type="Proteomes" id="UP000280444">
    <property type="component" value="Unassembled WGS sequence"/>
</dbReference>
<dbReference type="InterPro" id="IPR002562">
    <property type="entry name" value="3'-5'_exonuclease_dom"/>
</dbReference>
<dbReference type="InterPro" id="IPR036397">
    <property type="entry name" value="RNaseH_sf"/>
</dbReference>
<dbReference type="GO" id="GO:0003676">
    <property type="term" value="F:nucleic acid binding"/>
    <property type="evidence" value="ECO:0007669"/>
    <property type="project" value="InterPro"/>
</dbReference>
<dbReference type="Pfam" id="PF01612">
    <property type="entry name" value="DNA_pol_A_exo1"/>
    <property type="match status" value="1"/>
</dbReference>
<organism evidence="2 3">
    <name type="scientific">Schaalia canis</name>
    <dbReference type="NCBI Taxonomy" id="100469"/>
    <lineage>
        <taxon>Bacteria</taxon>
        <taxon>Bacillati</taxon>
        <taxon>Actinomycetota</taxon>
        <taxon>Actinomycetes</taxon>
        <taxon>Actinomycetales</taxon>
        <taxon>Actinomycetaceae</taxon>
        <taxon>Schaalia</taxon>
    </lineage>
</organism>
<dbReference type="SUPFAM" id="SSF47819">
    <property type="entry name" value="HRDC-like"/>
    <property type="match status" value="1"/>
</dbReference>
<dbReference type="RefSeq" id="WP_124867720.1">
    <property type="nucleotide sequence ID" value="NZ_RQZF01000001.1"/>
</dbReference>
<dbReference type="GO" id="GO:0000166">
    <property type="term" value="F:nucleotide binding"/>
    <property type="evidence" value="ECO:0007669"/>
    <property type="project" value="InterPro"/>
</dbReference>
<proteinExistence type="predicted"/>
<dbReference type="InterPro" id="IPR012337">
    <property type="entry name" value="RNaseH-like_sf"/>
</dbReference>
<dbReference type="InterPro" id="IPR051086">
    <property type="entry name" value="RNase_D-like"/>
</dbReference>
<sequence>MRITNSNGLPTGDSDSPVLLASPRHGVPAIIDTPSAAHAAIESLRQGATPIATDVERAHGFRYGADPYLVQIRREDVGTFLFDPVAVPDLSALITDRATTWILHDAEQDLHNLRQVGLKPYTLFDTMVAARLIGAQRFGLAAVTEQFLGLSLAKDHQASDWSVRPLPTGWLRYAALDVEVLTELYRKLATRLHDLDRWEWAEEEFADILQRPRPEMKPDRWRKVPGKGALKSRRNLAVLRELWLTRETIAEEINIDPNRLVRNSALIRAASMPPRNRRTLLSIQDFRSPLAREYSDQWMRAIHRARFASEEELPLRGTSRPQAGIPEIRYWARQDPDAFARLQKVRAAVSELAASLDIAPEVLLEPKVQRYLCWAPLERGRTTGDEIEERLVHSGARKWQRTLCINALIGALTS</sequence>
<dbReference type="InterPro" id="IPR044876">
    <property type="entry name" value="HRDC_dom_sf"/>
</dbReference>
<reference evidence="2 3" key="1">
    <citation type="submission" date="2018-11" db="EMBL/GenBank/DDBJ databases">
        <title>Genomes From Bacteria Associated with the Canine Oral Cavity: a Test Case for Automated Genome-Based Taxonomic Assignment.</title>
        <authorList>
            <person name="Coil D.A."/>
            <person name="Jospin G."/>
            <person name="Darling A.E."/>
            <person name="Wallis C."/>
            <person name="Davis I.J."/>
            <person name="Harris S."/>
            <person name="Eisen J.A."/>
            <person name="Holcombe L.J."/>
            <person name="O'Flynn C."/>
        </authorList>
    </citation>
    <scope>NUCLEOTIDE SEQUENCE [LARGE SCALE GENOMIC DNA]</scope>
    <source>
        <strain evidence="2 3">OH770</strain>
    </source>
</reference>
<dbReference type="CDD" id="cd06142">
    <property type="entry name" value="RNaseD_exo"/>
    <property type="match status" value="1"/>
</dbReference>
<dbReference type="InterPro" id="IPR002121">
    <property type="entry name" value="HRDC_dom"/>
</dbReference>
<keyword evidence="3" id="KW-1185">Reference proteome</keyword>
<gene>
    <name evidence="2" type="ORF">EII11_01120</name>
</gene>